<gene>
    <name evidence="2" type="ORF">DWZ68_13655</name>
</gene>
<dbReference type="SUPFAM" id="SSF51735">
    <property type="entry name" value="NAD(P)-binding Rossmann-fold domains"/>
    <property type="match status" value="1"/>
</dbReference>
<dbReference type="PANTHER" id="PTHR43975">
    <property type="entry name" value="ZGC:101858"/>
    <property type="match status" value="1"/>
</dbReference>
<dbReference type="InterPro" id="IPR002347">
    <property type="entry name" value="SDR_fam"/>
</dbReference>
<evidence type="ECO:0000313" key="2">
    <source>
        <dbReference type="EMBL" id="RHM41551.1"/>
    </source>
</evidence>
<evidence type="ECO:0000313" key="3">
    <source>
        <dbReference type="Proteomes" id="UP000286038"/>
    </source>
</evidence>
<proteinExistence type="inferred from homology"/>
<organism evidence="2 3">
    <name type="scientific">Butyricimonas virosa</name>
    <dbReference type="NCBI Taxonomy" id="544645"/>
    <lineage>
        <taxon>Bacteria</taxon>
        <taxon>Pseudomonadati</taxon>
        <taxon>Bacteroidota</taxon>
        <taxon>Bacteroidia</taxon>
        <taxon>Bacteroidales</taxon>
        <taxon>Odoribacteraceae</taxon>
        <taxon>Butyricimonas</taxon>
    </lineage>
</organism>
<dbReference type="Proteomes" id="UP000286038">
    <property type="component" value="Unassembled WGS sequence"/>
</dbReference>
<dbReference type="EMBL" id="QRPV01000020">
    <property type="protein sequence ID" value="RHM41551.1"/>
    <property type="molecule type" value="Genomic_DNA"/>
</dbReference>
<dbReference type="AlphaFoldDB" id="A0A415QFB9"/>
<dbReference type="CDD" id="cd05233">
    <property type="entry name" value="SDR_c"/>
    <property type="match status" value="1"/>
</dbReference>
<protein>
    <submittedName>
        <fullName evidence="2">SDR family NAD(P)-dependent oxidoreductase</fullName>
    </submittedName>
</protein>
<comment type="similarity">
    <text evidence="1">Belongs to the short-chain dehydrogenases/reductases (SDR) family.</text>
</comment>
<name>A0A415QFB9_9BACT</name>
<comment type="caution">
    <text evidence="2">The sequence shown here is derived from an EMBL/GenBank/DDBJ whole genome shotgun (WGS) entry which is preliminary data.</text>
</comment>
<dbReference type="PRINTS" id="PR00081">
    <property type="entry name" value="GDHRDH"/>
</dbReference>
<evidence type="ECO:0000256" key="1">
    <source>
        <dbReference type="ARBA" id="ARBA00006484"/>
    </source>
</evidence>
<dbReference type="FunFam" id="3.40.50.720:FF:000084">
    <property type="entry name" value="Short-chain dehydrogenase reductase"/>
    <property type="match status" value="1"/>
</dbReference>
<dbReference type="InterPro" id="IPR020904">
    <property type="entry name" value="Sc_DH/Rdtase_CS"/>
</dbReference>
<reference evidence="2 3" key="1">
    <citation type="submission" date="2018-08" db="EMBL/GenBank/DDBJ databases">
        <title>A genome reference for cultivated species of the human gut microbiota.</title>
        <authorList>
            <person name="Zou Y."/>
            <person name="Xue W."/>
            <person name="Luo G."/>
        </authorList>
    </citation>
    <scope>NUCLEOTIDE SEQUENCE [LARGE SCALE GENOMIC DNA]</scope>
    <source>
        <strain evidence="2 3">AF34-33</strain>
    </source>
</reference>
<accession>A0A415QFB9</accession>
<dbReference type="Pfam" id="PF13561">
    <property type="entry name" value="adh_short_C2"/>
    <property type="match status" value="1"/>
</dbReference>
<dbReference type="PANTHER" id="PTHR43975:SF2">
    <property type="entry name" value="EG:BACR7A4.14 PROTEIN-RELATED"/>
    <property type="match status" value="1"/>
</dbReference>
<dbReference type="PROSITE" id="PS00061">
    <property type="entry name" value="ADH_SHORT"/>
    <property type="match status" value="1"/>
</dbReference>
<dbReference type="InterPro" id="IPR036291">
    <property type="entry name" value="NAD(P)-bd_dom_sf"/>
</dbReference>
<dbReference type="RefSeq" id="WP_118450676.1">
    <property type="nucleotide sequence ID" value="NZ_CABJDM010000020.1"/>
</dbReference>
<dbReference type="Gene3D" id="3.40.50.720">
    <property type="entry name" value="NAD(P)-binding Rossmann-like Domain"/>
    <property type="match status" value="1"/>
</dbReference>
<sequence>MLDNPFSLSGKTVLVTGASSGIGKVTAIECSKMGAIVIITGRNQERLDETFSSLVGDGHKQIVADLTLENELENLVEQLPVLDGCVNNAGIGITIPIQFFSMENMEKIYQTNFFAPVLLTRLLIKKKKMGKPSSMVFTSSISHMIREAGNGIYGCSKASLETFMKFAAKEFAIKKIRCNSVNPGMVHTPLIHEGTLSKQQLEEDMKKYPLKRYGEPLDIAYGIIYLLSDASSWVTGHTLVIDGGRTL</sequence>